<evidence type="ECO:0000256" key="5">
    <source>
        <dbReference type="ARBA" id="ARBA00023274"/>
    </source>
</evidence>
<evidence type="ECO:0000313" key="10">
    <source>
        <dbReference type="EMBL" id="RWX52119.1"/>
    </source>
</evidence>
<keyword evidence="12" id="KW-1185">Reference proteome</keyword>
<dbReference type="PANTHER" id="PTHR10986">
    <property type="entry name" value="39S RIBOSOMAL PROTEIN L20"/>
    <property type="match status" value="1"/>
</dbReference>
<dbReference type="FunFam" id="1.10.1900.20:FF:000001">
    <property type="entry name" value="50S ribosomal protein L20"/>
    <property type="match status" value="1"/>
</dbReference>
<dbReference type="GO" id="GO:0006412">
    <property type="term" value="P:translation"/>
    <property type="evidence" value="ECO:0007669"/>
    <property type="project" value="InterPro"/>
</dbReference>
<keyword evidence="4 7" id="KW-0689">Ribosomal protein</keyword>
<dbReference type="GO" id="GO:1990904">
    <property type="term" value="C:ribonucleoprotein complex"/>
    <property type="evidence" value="ECO:0007669"/>
    <property type="project" value="UniProtKB-KW"/>
</dbReference>
<dbReference type="GO" id="GO:0000027">
    <property type="term" value="P:ribosomal large subunit assembly"/>
    <property type="evidence" value="ECO:0007669"/>
    <property type="project" value="UniProtKB-UniRule"/>
</dbReference>
<dbReference type="PRINTS" id="PR00062">
    <property type="entry name" value="RIBOSOMALL20"/>
</dbReference>
<evidence type="ECO:0000256" key="1">
    <source>
        <dbReference type="ARBA" id="ARBA00007698"/>
    </source>
</evidence>
<proteinExistence type="inferred from homology"/>
<dbReference type="InterPro" id="IPR005813">
    <property type="entry name" value="Ribosomal_bL20"/>
</dbReference>
<evidence type="ECO:0000256" key="8">
    <source>
        <dbReference type="RuleBase" id="RU000560"/>
    </source>
</evidence>
<dbReference type="Proteomes" id="UP000288892">
    <property type="component" value="Unassembled WGS sequence"/>
</dbReference>
<dbReference type="Proteomes" id="UP000286862">
    <property type="component" value="Unassembled WGS sequence"/>
</dbReference>
<evidence type="ECO:0000256" key="2">
    <source>
        <dbReference type="ARBA" id="ARBA00022730"/>
    </source>
</evidence>
<dbReference type="SUPFAM" id="SSF74731">
    <property type="entry name" value="Ribosomal protein L20"/>
    <property type="match status" value="1"/>
</dbReference>
<dbReference type="Gene3D" id="6.10.160.10">
    <property type="match status" value="1"/>
</dbReference>
<name>A0A444J1I3_9BACT</name>
<keyword evidence="2 7" id="KW-0699">rRNA-binding</keyword>
<sequence>MPRATRGFKARRRRNKVLKQAKGFRGGRSRLYRTATEAVDRALCYAYRDRRTNKRNFRRLWITRIGAAAQLNNTSYSKLIHALQQTGIELDRKVLSNLAIVDPSAFTEVVKAAGLEAAA</sequence>
<evidence type="ECO:0000256" key="6">
    <source>
        <dbReference type="ARBA" id="ARBA00035172"/>
    </source>
</evidence>
<dbReference type="GO" id="GO:0003735">
    <property type="term" value="F:structural constituent of ribosome"/>
    <property type="evidence" value="ECO:0007669"/>
    <property type="project" value="InterPro"/>
</dbReference>
<evidence type="ECO:0000313" key="11">
    <source>
        <dbReference type="Proteomes" id="UP000286862"/>
    </source>
</evidence>
<dbReference type="Gene3D" id="1.10.1900.20">
    <property type="entry name" value="Ribosomal protein L20"/>
    <property type="match status" value="1"/>
</dbReference>
<evidence type="ECO:0000313" key="12">
    <source>
        <dbReference type="Proteomes" id="UP000288892"/>
    </source>
</evidence>
<dbReference type="GO" id="GO:0005840">
    <property type="term" value="C:ribosome"/>
    <property type="evidence" value="ECO:0007669"/>
    <property type="project" value="UniProtKB-KW"/>
</dbReference>
<gene>
    <name evidence="7" type="primary">rplT</name>
    <name evidence="9" type="ORF">VT99_11913</name>
    <name evidence="10" type="ORF">VU01_10384</name>
</gene>
<dbReference type="EMBL" id="MTKQ01000191">
    <property type="protein sequence ID" value="RWX46966.1"/>
    <property type="molecule type" value="Genomic_DNA"/>
</dbReference>
<evidence type="ECO:0000313" key="9">
    <source>
        <dbReference type="EMBL" id="RWX46966.1"/>
    </source>
</evidence>
<comment type="function">
    <text evidence="7 8">Binds directly to 23S ribosomal RNA and is necessary for the in vitro assembly process of the 50S ribosomal subunit. It is not involved in the protein synthesizing functions of that subunit.</text>
</comment>
<reference evidence="11 12" key="1">
    <citation type="submission" date="2017-01" db="EMBL/GenBank/DDBJ databases">
        <title>The cable genome- insights into the physiology and evolution of filamentous bacteria capable of sulfide oxidation via long distance electron transfer.</title>
        <authorList>
            <person name="Schreiber L."/>
            <person name="Bjerg J.T."/>
            <person name="Boggild A."/>
            <person name="Van De Vossenberg J."/>
            <person name="Meysman F."/>
            <person name="Nielsen L.P."/>
            <person name="Schramm A."/>
            <person name="Kjeldsen K.U."/>
        </authorList>
    </citation>
    <scope>NUCLEOTIDE SEQUENCE [LARGE SCALE GENOMIC DNA]</scope>
    <source>
        <strain evidence="9">A2</strain>
        <strain evidence="10">A5</strain>
    </source>
</reference>
<evidence type="ECO:0000256" key="7">
    <source>
        <dbReference type="HAMAP-Rule" id="MF_00382"/>
    </source>
</evidence>
<dbReference type="Pfam" id="PF00453">
    <property type="entry name" value="Ribosomal_L20"/>
    <property type="match status" value="1"/>
</dbReference>
<dbReference type="InterPro" id="IPR035566">
    <property type="entry name" value="Ribosomal_protein_bL20_C"/>
</dbReference>
<evidence type="ECO:0000256" key="4">
    <source>
        <dbReference type="ARBA" id="ARBA00022980"/>
    </source>
</evidence>
<dbReference type="GO" id="GO:0019843">
    <property type="term" value="F:rRNA binding"/>
    <property type="evidence" value="ECO:0007669"/>
    <property type="project" value="UniProtKB-UniRule"/>
</dbReference>
<comment type="caution">
    <text evidence="9">The sequence shown here is derived from an EMBL/GenBank/DDBJ whole genome shotgun (WGS) entry which is preliminary data.</text>
</comment>
<keyword evidence="5 7" id="KW-0687">Ribonucleoprotein</keyword>
<organism evidence="9 11">
    <name type="scientific">Candidatus Electrothrix marina</name>
    <dbReference type="NCBI Taxonomy" id="1859130"/>
    <lineage>
        <taxon>Bacteria</taxon>
        <taxon>Pseudomonadati</taxon>
        <taxon>Thermodesulfobacteriota</taxon>
        <taxon>Desulfobulbia</taxon>
        <taxon>Desulfobulbales</taxon>
        <taxon>Desulfobulbaceae</taxon>
        <taxon>Candidatus Electrothrix</taxon>
    </lineage>
</organism>
<dbReference type="NCBIfam" id="TIGR01032">
    <property type="entry name" value="rplT_bact"/>
    <property type="match status" value="1"/>
</dbReference>
<dbReference type="EMBL" id="MTKS01000038">
    <property type="protein sequence ID" value="RWX52119.1"/>
    <property type="molecule type" value="Genomic_DNA"/>
</dbReference>
<comment type="similarity">
    <text evidence="1 7 8">Belongs to the bacterial ribosomal protein bL20 family.</text>
</comment>
<dbReference type="AlphaFoldDB" id="A0A444J1I3"/>
<protein>
    <recommendedName>
        <fullName evidence="6 7">Large ribosomal subunit protein bL20</fullName>
    </recommendedName>
</protein>
<dbReference type="CDD" id="cd07026">
    <property type="entry name" value="Ribosomal_L20"/>
    <property type="match status" value="1"/>
</dbReference>
<dbReference type="HAMAP" id="MF_00382">
    <property type="entry name" value="Ribosomal_bL20"/>
    <property type="match status" value="1"/>
</dbReference>
<keyword evidence="3 7" id="KW-0694">RNA-binding</keyword>
<accession>A0A444J1I3</accession>
<evidence type="ECO:0000256" key="3">
    <source>
        <dbReference type="ARBA" id="ARBA00022884"/>
    </source>
</evidence>